<comment type="caution">
    <text evidence="1">The sequence shown here is derived from an EMBL/GenBank/DDBJ whole genome shotgun (WGS) entry which is preliminary data.</text>
</comment>
<dbReference type="Proteomes" id="UP001460270">
    <property type="component" value="Unassembled WGS sequence"/>
</dbReference>
<evidence type="ECO:0000313" key="2">
    <source>
        <dbReference type="Proteomes" id="UP001460270"/>
    </source>
</evidence>
<sequence length="203" mass="22377">MCAVSPRAVIQVQGNNQSNGARRCTLAPPLHLSYNGTGPISPQLSARMSRNGVSRLYESASLHNSVSHSANSIAVCGRKMKEGHFCQVVDLYWGVDPEEWDSPELQRLRMKLLEECLKTSAGPCFVLGCLYTAAVISFSPISLGALCYRSNFTVLTVPDPPKQALGTHTPEHRLGNSSCFGFSKIHPKRSKRHCYLRRSADMR</sequence>
<dbReference type="EMBL" id="JBBPFD010000010">
    <property type="protein sequence ID" value="KAK7909788.1"/>
    <property type="molecule type" value="Genomic_DNA"/>
</dbReference>
<gene>
    <name evidence="1" type="ORF">WMY93_014472</name>
</gene>
<dbReference type="AlphaFoldDB" id="A0AAW0NZB0"/>
<organism evidence="1 2">
    <name type="scientific">Mugilogobius chulae</name>
    <name type="common">yellowstripe goby</name>
    <dbReference type="NCBI Taxonomy" id="88201"/>
    <lineage>
        <taxon>Eukaryota</taxon>
        <taxon>Metazoa</taxon>
        <taxon>Chordata</taxon>
        <taxon>Craniata</taxon>
        <taxon>Vertebrata</taxon>
        <taxon>Euteleostomi</taxon>
        <taxon>Actinopterygii</taxon>
        <taxon>Neopterygii</taxon>
        <taxon>Teleostei</taxon>
        <taxon>Neoteleostei</taxon>
        <taxon>Acanthomorphata</taxon>
        <taxon>Gobiaria</taxon>
        <taxon>Gobiiformes</taxon>
        <taxon>Gobioidei</taxon>
        <taxon>Gobiidae</taxon>
        <taxon>Gobionellinae</taxon>
        <taxon>Mugilogobius</taxon>
    </lineage>
</organism>
<accession>A0AAW0NZB0</accession>
<reference evidence="2" key="1">
    <citation type="submission" date="2024-04" db="EMBL/GenBank/DDBJ databases">
        <title>Salinicola lusitanus LLJ914,a marine bacterium isolated from the Okinawa Trough.</title>
        <authorList>
            <person name="Li J."/>
        </authorList>
    </citation>
    <scope>NUCLEOTIDE SEQUENCE [LARGE SCALE GENOMIC DNA]</scope>
</reference>
<keyword evidence="2" id="KW-1185">Reference proteome</keyword>
<evidence type="ECO:0000313" key="1">
    <source>
        <dbReference type="EMBL" id="KAK7909788.1"/>
    </source>
</evidence>
<proteinExistence type="predicted"/>
<protein>
    <submittedName>
        <fullName evidence="1">Uncharacterized protein</fullName>
    </submittedName>
</protein>
<name>A0AAW0NZB0_9GOBI</name>